<keyword evidence="1" id="KW-1133">Transmembrane helix</keyword>
<evidence type="ECO:0000313" key="2">
    <source>
        <dbReference type="EMBL" id="QHT22997.1"/>
    </source>
</evidence>
<proteinExistence type="predicted"/>
<accession>A0A6C0E1G7</accession>
<name>A0A6C0E1G7_9ZZZZ</name>
<keyword evidence="1" id="KW-0812">Transmembrane</keyword>
<evidence type="ECO:0000256" key="1">
    <source>
        <dbReference type="SAM" id="Phobius"/>
    </source>
</evidence>
<dbReference type="AlphaFoldDB" id="A0A6C0E1G7"/>
<keyword evidence="1" id="KW-0472">Membrane</keyword>
<feature type="transmembrane region" description="Helical" evidence="1">
    <location>
        <begin position="12"/>
        <end position="32"/>
    </location>
</feature>
<organism evidence="2">
    <name type="scientific">viral metagenome</name>
    <dbReference type="NCBI Taxonomy" id="1070528"/>
    <lineage>
        <taxon>unclassified sequences</taxon>
        <taxon>metagenomes</taxon>
        <taxon>organismal metagenomes</taxon>
    </lineage>
</organism>
<reference evidence="2" key="1">
    <citation type="journal article" date="2020" name="Nature">
        <title>Giant virus diversity and host interactions through global metagenomics.</title>
        <authorList>
            <person name="Schulz F."/>
            <person name="Roux S."/>
            <person name="Paez-Espino D."/>
            <person name="Jungbluth S."/>
            <person name="Walsh D.A."/>
            <person name="Denef V.J."/>
            <person name="McMahon K.D."/>
            <person name="Konstantinidis K.T."/>
            <person name="Eloe-Fadrosh E.A."/>
            <person name="Kyrpides N.C."/>
            <person name="Woyke T."/>
        </authorList>
    </citation>
    <scope>NUCLEOTIDE SEQUENCE</scope>
    <source>
        <strain evidence="2">GVMAG-M-3300023179-114</strain>
    </source>
</reference>
<sequence>MSKLYKNMKMVGSVFMIAIVFYLASRLVYYLYSLKNKNGFSNYSLDHAGLYPRADTVPILTGDYKYTGNKNVSDNSYSEIWWHYPIFKEGSYKQITNNLRYWKNPDEGTCVRAEFCGALYEDQENKSNIVLPLPESPDGPGPRVNYYRTDVNVFPHTTNDFPGLY</sequence>
<dbReference type="EMBL" id="MN739722">
    <property type="protein sequence ID" value="QHT22997.1"/>
    <property type="molecule type" value="Genomic_DNA"/>
</dbReference>
<protein>
    <submittedName>
        <fullName evidence="2">Uncharacterized protein</fullName>
    </submittedName>
</protein>